<dbReference type="Pfam" id="PF14914">
    <property type="entry name" value="LRRC37AB_C"/>
    <property type="match status" value="1"/>
</dbReference>
<sequence length="228" mass="25757">MTDNVAKKYDIQMKVATGISKASGESSLRTKSPLERLKSHQKIVERDPWLGKNVSHILAEKPRKPEALLDPQESRRENLLRHLIIGGSSSRSPSDLSETLNKLLPEEMLSNEAHWEYQEETTSALLLSDFSSTTDNSLLQGDVFETEVQILLAQLILNERIRNLISHLIRLIKVDCRELTTQNSCGFLISKIGLVMKLYNKRKSIQEASAMVKSSLLLGKNVKNIVMY</sequence>
<reference evidence="2 3" key="1">
    <citation type="journal article" date="2024" name="Proc. Natl. Acad. Sci. U.S.A.">
        <title>The genetic regulatory architecture and epigenomic basis for age-related changes in rattlesnake venom.</title>
        <authorList>
            <person name="Hogan M.P."/>
            <person name="Holding M.L."/>
            <person name="Nystrom G.S."/>
            <person name="Colston T.J."/>
            <person name="Bartlett D.A."/>
            <person name="Mason A.J."/>
            <person name="Ellsworth S.A."/>
            <person name="Rautsaw R.M."/>
            <person name="Lawrence K.C."/>
            <person name="Strickland J.L."/>
            <person name="He B."/>
            <person name="Fraser P."/>
            <person name="Margres M.J."/>
            <person name="Gilbert D.M."/>
            <person name="Gibbs H.L."/>
            <person name="Parkinson C.L."/>
            <person name="Rokyta D.R."/>
        </authorList>
    </citation>
    <scope>NUCLEOTIDE SEQUENCE [LARGE SCALE GENOMIC DNA]</scope>
    <source>
        <strain evidence="2">DRR0105</strain>
    </source>
</reference>
<dbReference type="AlphaFoldDB" id="A0AAW1B3X1"/>
<gene>
    <name evidence="2" type="ORF">NXF25_020184</name>
</gene>
<comment type="caution">
    <text evidence="2">The sequence shown here is derived from an EMBL/GenBank/DDBJ whole genome shotgun (WGS) entry which is preliminary data.</text>
</comment>
<name>A0AAW1B3X1_CROAD</name>
<dbReference type="PANTHER" id="PTHR23045">
    <property type="entry name" value="LEUCINE-RICH REPEAT-CONTAINING PROTEIN 37A"/>
    <property type="match status" value="1"/>
</dbReference>
<proteinExistence type="predicted"/>
<accession>A0AAW1B3X1</accession>
<dbReference type="InterPro" id="IPR029423">
    <property type="entry name" value="LRRC37AB_C"/>
</dbReference>
<evidence type="ECO:0000313" key="2">
    <source>
        <dbReference type="EMBL" id="KAK9396823.1"/>
    </source>
</evidence>
<evidence type="ECO:0000313" key="3">
    <source>
        <dbReference type="Proteomes" id="UP001474421"/>
    </source>
</evidence>
<evidence type="ECO:0000259" key="1">
    <source>
        <dbReference type="Pfam" id="PF14914"/>
    </source>
</evidence>
<dbReference type="EMBL" id="JAOTOJ010000008">
    <property type="protein sequence ID" value="KAK9396823.1"/>
    <property type="molecule type" value="Genomic_DNA"/>
</dbReference>
<dbReference type="InterPro" id="IPR015753">
    <property type="entry name" value="LRRC37"/>
</dbReference>
<feature type="domain" description="LRRC37A/B like protein 1 C-terminal" evidence="1">
    <location>
        <begin position="140"/>
        <end position="214"/>
    </location>
</feature>
<dbReference type="Proteomes" id="UP001474421">
    <property type="component" value="Unassembled WGS sequence"/>
</dbReference>
<keyword evidence="3" id="KW-1185">Reference proteome</keyword>
<dbReference type="PANTHER" id="PTHR23045:SF9">
    <property type="entry name" value="LEUCINE RICH REPEAT CONTAINING 37A-RELATED"/>
    <property type="match status" value="1"/>
</dbReference>
<organism evidence="2 3">
    <name type="scientific">Crotalus adamanteus</name>
    <name type="common">Eastern diamondback rattlesnake</name>
    <dbReference type="NCBI Taxonomy" id="8729"/>
    <lineage>
        <taxon>Eukaryota</taxon>
        <taxon>Metazoa</taxon>
        <taxon>Chordata</taxon>
        <taxon>Craniata</taxon>
        <taxon>Vertebrata</taxon>
        <taxon>Euteleostomi</taxon>
        <taxon>Lepidosauria</taxon>
        <taxon>Squamata</taxon>
        <taxon>Bifurcata</taxon>
        <taxon>Unidentata</taxon>
        <taxon>Episquamata</taxon>
        <taxon>Toxicofera</taxon>
        <taxon>Serpentes</taxon>
        <taxon>Colubroidea</taxon>
        <taxon>Viperidae</taxon>
        <taxon>Crotalinae</taxon>
        <taxon>Crotalus</taxon>
    </lineage>
</organism>
<protein>
    <recommendedName>
        <fullName evidence="1">LRRC37A/B like protein 1 C-terminal domain-containing protein</fullName>
    </recommendedName>
</protein>